<dbReference type="CDD" id="cd17624">
    <property type="entry name" value="REC_OmpR_PmrA-like"/>
    <property type="match status" value="1"/>
</dbReference>
<dbReference type="InterPro" id="IPR011006">
    <property type="entry name" value="CheY-like_superfamily"/>
</dbReference>
<feature type="modified residue" description="4-aspartylphosphate" evidence="2">
    <location>
        <position position="51"/>
    </location>
</feature>
<dbReference type="InterPro" id="IPR039420">
    <property type="entry name" value="WalR-like"/>
</dbReference>
<dbReference type="OrthoDB" id="9802426at2"/>
<dbReference type="PANTHER" id="PTHR48111:SF36">
    <property type="entry name" value="TRANSCRIPTIONAL REGULATORY PROTEIN CUTR"/>
    <property type="match status" value="1"/>
</dbReference>
<feature type="domain" description="OmpR/PhoB-type" evidence="5">
    <location>
        <begin position="124"/>
        <end position="222"/>
    </location>
</feature>
<dbReference type="SMART" id="SM00448">
    <property type="entry name" value="REC"/>
    <property type="match status" value="1"/>
</dbReference>
<evidence type="ECO:0000313" key="6">
    <source>
        <dbReference type="EMBL" id="SHN78228.1"/>
    </source>
</evidence>
<accession>A0A1M7U5K9</accession>
<name>A0A1M7U5K9_9BRAD</name>
<evidence type="ECO:0000256" key="2">
    <source>
        <dbReference type="PROSITE-ProRule" id="PRU00169"/>
    </source>
</evidence>
<sequence length="223" mass="24978">MRILLIEDSYRLAQSLTKGLSREGFDLDAFPTARAGVDAFSALNYDAILLDLGLPDQDGLEVLGHLRRRRTDVPILILTARDSIESRVMGLDAGADDYLVKPFAMIELAARIRALLRRPGQPLATLLTIGNTQLNSAARQVTVGGSIVHFSPREIRALELLMRREGQVISKEILEDNLNGLGKNRSQNSIEVLVFRLRRRLQHCESDCRIHTLHGIGYMIKER</sequence>
<dbReference type="GO" id="GO:0000156">
    <property type="term" value="F:phosphorelay response regulator activity"/>
    <property type="evidence" value="ECO:0007669"/>
    <property type="project" value="TreeGrafter"/>
</dbReference>
<dbReference type="CDD" id="cd00383">
    <property type="entry name" value="trans_reg_C"/>
    <property type="match status" value="1"/>
</dbReference>
<gene>
    <name evidence="6" type="ORF">SAMN05444170_3611</name>
</gene>
<evidence type="ECO:0000256" key="1">
    <source>
        <dbReference type="ARBA" id="ARBA00023125"/>
    </source>
</evidence>
<proteinExistence type="predicted"/>
<dbReference type="EMBL" id="LT670849">
    <property type="protein sequence ID" value="SHN78228.1"/>
    <property type="molecule type" value="Genomic_DNA"/>
</dbReference>
<dbReference type="GO" id="GO:0006355">
    <property type="term" value="P:regulation of DNA-templated transcription"/>
    <property type="evidence" value="ECO:0007669"/>
    <property type="project" value="InterPro"/>
</dbReference>
<evidence type="ECO:0000259" key="5">
    <source>
        <dbReference type="PROSITE" id="PS51755"/>
    </source>
</evidence>
<dbReference type="SUPFAM" id="SSF52172">
    <property type="entry name" value="CheY-like"/>
    <property type="match status" value="1"/>
</dbReference>
<dbReference type="PANTHER" id="PTHR48111">
    <property type="entry name" value="REGULATOR OF RPOS"/>
    <property type="match status" value="1"/>
</dbReference>
<feature type="domain" description="Response regulatory" evidence="4">
    <location>
        <begin position="2"/>
        <end position="116"/>
    </location>
</feature>
<evidence type="ECO:0000313" key="7">
    <source>
        <dbReference type="Proteomes" id="UP000184096"/>
    </source>
</evidence>
<reference evidence="7" key="1">
    <citation type="submission" date="2016-11" db="EMBL/GenBank/DDBJ databases">
        <authorList>
            <person name="Varghese N."/>
            <person name="Submissions S."/>
        </authorList>
    </citation>
    <scope>NUCLEOTIDE SEQUENCE [LARGE SCALE GENOMIC DNA]</scope>
    <source>
        <strain evidence="7">GAS401</strain>
    </source>
</reference>
<dbReference type="InterPro" id="IPR001867">
    <property type="entry name" value="OmpR/PhoB-type_DNA-bd"/>
</dbReference>
<dbReference type="PROSITE" id="PS51755">
    <property type="entry name" value="OMPR_PHOB"/>
    <property type="match status" value="1"/>
</dbReference>
<protein>
    <submittedName>
        <fullName evidence="6">DNA-binding response regulator, OmpR family, contains REC and winged-helix (WHTH) domain</fullName>
    </submittedName>
</protein>
<dbReference type="GO" id="GO:0005829">
    <property type="term" value="C:cytosol"/>
    <property type="evidence" value="ECO:0007669"/>
    <property type="project" value="TreeGrafter"/>
</dbReference>
<dbReference type="Gene3D" id="3.40.50.2300">
    <property type="match status" value="1"/>
</dbReference>
<dbReference type="SMART" id="SM00862">
    <property type="entry name" value="Trans_reg_C"/>
    <property type="match status" value="1"/>
</dbReference>
<dbReference type="Gene3D" id="1.10.10.10">
    <property type="entry name" value="Winged helix-like DNA-binding domain superfamily/Winged helix DNA-binding domain"/>
    <property type="match status" value="1"/>
</dbReference>
<keyword evidence="1 3" id="KW-0238">DNA-binding</keyword>
<dbReference type="RefSeq" id="WP_072819640.1">
    <property type="nucleotide sequence ID" value="NZ_LT670849.1"/>
</dbReference>
<dbReference type="AlphaFoldDB" id="A0A1M7U5K9"/>
<feature type="DNA-binding region" description="OmpR/PhoB-type" evidence="3">
    <location>
        <begin position="124"/>
        <end position="222"/>
    </location>
</feature>
<keyword evidence="7" id="KW-1185">Reference proteome</keyword>
<evidence type="ECO:0000259" key="4">
    <source>
        <dbReference type="PROSITE" id="PS50110"/>
    </source>
</evidence>
<dbReference type="Pfam" id="PF00072">
    <property type="entry name" value="Response_reg"/>
    <property type="match status" value="1"/>
</dbReference>
<dbReference type="Pfam" id="PF00486">
    <property type="entry name" value="Trans_reg_C"/>
    <property type="match status" value="1"/>
</dbReference>
<dbReference type="GO" id="GO:0032993">
    <property type="term" value="C:protein-DNA complex"/>
    <property type="evidence" value="ECO:0007669"/>
    <property type="project" value="TreeGrafter"/>
</dbReference>
<organism evidence="6 7">
    <name type="scientific">Bradyrhizobium erythrophlei</name>
    <dbReference type="NCBI Taxonomy" id="1437360"/>
    <lineage>
        <taxon>Bacteria</taxon>
        <taxon>Pseudomonadati</taxon>
        <taxon>Pseudomonadota</taxon>
        <taxon>Alphaproteobacteria</taxon>
        <taxon>Hyphomicrobiales</taxon>
        <taxon>Nitrobacteraceae</taxon>
        <taxon>Bradyrhizobium</taxon>
    </lineage>
</organism>
<dbReference type="InterPro" id="IPR036388">
    <property type="entry name" value="WH-like_DNA-bd_sf"/>
</dbReference>
<dbReference type="InterPro" id="IPR001789">
    <property type="entry name" value="Sig_transdc_resp-reg_receiver"/>
</dbReference>
<dbReference type="Proteomes" id="UP000184096">
    <property type="component" value="Chromosome I"/>
</dbReference>
<dbReference type="Gene3D" id="6.10.250.690">
    <property type="match status" value="1"/>
</dbReference>
<keyword evidence="2" id="KW-0597">Phosphoprotein</keyword>
<evidence type="ECO:0000256" key="3">
    <source>
        <dbReference type="PROSITE-ProRule" id="PRU01091"/>
    </source>
</evidence>
<dbReference type="PROSITE" id="PS50110">
    <property type="entry name" value="RESPONSE_REGULATORY"/>
    <property type="match status" value="1"/>
</dbReference>
<dbReference type="GO" id="GO:0000976">
    <property type="term" value="F:transcription cis-regulatory region binding"/>
    <property type="evidence" value="ECO:0007669"/>
    <property type="project" value="TreeGrafter"/>
</dbReference>